<comment type="caution">
    <text evidence="2">The sequence shown here is derived from an EMBL/GenBank/DDBJ whole genome shotgun (WGS) entry which is preliminary data.</text>
</comment>
<feature type="region of interest" description="Disordered" evidence="1">
    <location>
        <begin position="392"/>
        <end position="458"/>
    </location>
</feature>
<name>A0A439CY51_9PEZI</name>
<proteinExistence type="predicted"/>
<dbReference type="EMBL" id="RYZI01000278">
    <property type="protein sequence ID" value="RWA07164.1"/>
    <property type="molecule type" value="Genomic_DNA"/>
</dbReference>
<feature type="compositionally biased region" description="Polar residues" evidence="1">
    <location>
        <begin position="875"/>
        <end position="901"/>
    </location>
</feature>
<feature type="compositionally biased region" description="Low complexity" evidence="1">
    <location>
        <begin position="781"/>
        <end position="798"/>
    </location>
</feature>
<feature type="compositionally biased region" description="Low complexity" evidence="1">
    <location>
        <begin position="750"/>
        <end position="764"/>
    </location>
</feature>
<feature type="compositionally biased region" description="Pro residues" evidence="1">
    <location>
        <begin position="721"/>
        <end position="730"/>
    </location>
</feature>
<feature type="compositionally biased region" description="Polar residues" evidence="1">
    <location>
        <begin position="519"/>
        <end position="533"/>
    </location>
</feature>
<feature type="compositionally biased region" description="Polar residues" evidence="1">
    <location>
        <begin position="834"/>
        <end position="847"/>
    </location>
</feature>
<reference evidence="2 3" key="1">
    <citation type="submission" date="2018-12" db="EMBL/GenBank/DDBJ databases">
        <title>Draft genome sequence of Xylaria grammica IHI A82.</title>
        <authorList>
            <person name="Buettner E."/>
            <person name="Kellner H."/>
        </authorList>
    </citation>
    <scope>NUCLEOTIDE SEQUENCE [LARGE SCALE GENOMIC DNA]</scope>
    <source>
        <strain evidence="2 3">IHI A82</strain>
    </source>
</reference>
<organism evidence="2 3">
    <name type="scientific">Xylaria grammica</name>
    <dbReference type="NCBI Taxonomy" id="363999"/>
    <lineage>
        <taxon>Eukaryota</taxon>
        <taxon>Fungi</taxon>
        <taxon>Dikarya</taxon>
        <taxon>Ascomycota</taxon>
        <taxon>Pezizomycotina</taxon>
        <taxon>Sordariomycetes</taxon>
        <taxon>Xylariomycetidae</taxon>
        <taxon>Xylariales</taxon>
        <taxon>Xylariaceae</taxon>
        <taxon>Xylaria</taxon>
    </lineage>
</organism>
<feature type="compositionally biased region" description="Polar residues" evidence="1">
    <location>
        <begin position="130"/>
        <end position="151"/>
    </location>
</feature>
<feature type="compositionally biased region" description="Polar residues" evidence="1">
    <location>
        <begin position="231"/>
        <end position="255"/>
    </location>
</feature>
<dbReference type="STRING" id="363999.A0A439CY51"/>
<feature type="compositionally biased region" description="Low complexity" evidence="1">
    <location>
        <begin position="267"/>
        <end position="278"/>
    </location>
</feature>
<gene>
    <name evidence="2" type="ORF">EKO27_g7942</name>
</gene>
<feature type="compositionally biased region" description="Polar residues" evidence="1">
    <location>
        <begin position="564"/>
        <end position="581"/>
    </location>
</feature>
<feature type="compositionally biased region" description="Basic and acidic residues" evidence="1">
    <location>
        <begin position="479"/>
        <end position="490"/>
    </location>
</feature>
<accession>A0A439CY51</accession>
<keyword evidence="3" id="KW-1185">Reference proteome</keyword>
<evidence type="ECO:0000313" key="3">
    <source>
        <dbReference type="Proteomes" id="UP000286045"/>
    </source>
</evidence>
<evidence type="ECO:0000256" key="1">
    <source>
        <dbReference type="SAM" id="MobiDB-lite"/>
    </source>
</evidence>
<evidence type="ECO:0000313" key="2">
    <source>
        <dbReference type="EMBL" id="RWA07164.1"/>
    </source>
</evidence>
<feature type="compositionally biased region" description="Low complexity" evidence="1">
    <location>
        <begin position="654"/>
        <end position="666"/>
    </location>
</feature>
<feature type="region of interest" description="Disordered" evidence="1">
    <location>
        <begin position="229"/>
        <end position="278"/>
    </location>
</feature>
<feature type="region of interest" description="Disordered" evidence="1">
    <location>
        <begin position="479"/>
        <end position="901"/>
    </location>
</feature>
<protein>
    <submittedName>
        <fullName evidence="2">Uncharacterized protein</fullName>
    </submittedName>
</protein>
<feature type="compositionally biased region" description="Basic and acidic residues" evidence="1">
    <location>
        <begin position="417"/>
        <end position="445"/>
    </location>
</feature>
<feature type="compositionally biased region" description="Polar residues" evidence="1">
    <location>
        <begin position="590"/>
        <end position="610"/>
    </location>
</feature>
<feature type="compositionally biased region" description="Polar residues" evidence="1">
    <location>
        <begin position="765"/>
        <end position="774"/>
    </location>
</feature>
<dbReference type="AlphaFoldDB" id="A0A439CY51"/>
<feature type="region of interest" description="Disordered" evidence="1">
    <location>
        <begin position="114"/>
        <end position="157"/>
    </location>
</feature>
<feature type="compositionally biased region" description="Polar residues" evidence="1">
    <location>
        <begin position="675"/>
        <end position="686"/>
    </location>
</feature>
<feature type="compositionally biased region" description="Polar residues" evidence="1">
    <location>
        <begin position="700"/>
        <end position="711"/>
    </location>
</feature>
<sequence length="901" mass="97786">MLHFGADGEDAVNFGSPSGSGLAFDTVTNTPFKGDDAAGDVAKAHTIPRITPPKGQTSFHVFSTEHKHTTQSEQQDQFHDCFRTRPSNITNPTNGNGQPVADDWCINNPLRNRAEPASQSHNQFHRRAMDSSNRWGNNETKSPIPRSNGNGQPLPYDGYYTNGSSSRTPFDFRCRTPSSPQYKYYPYQTAVTSPFRDFSKTTPPECPYSPIHGPLDNYQYQGSVYPLPHLGSNQTPTQPVRGNGTNVSQLNQPNWDSDRIPPSNQQASTSNAHAHNSSMPLPELRKATLEQLQHSNNAAYHKYQYNSRSQNAFIYSDNSANTETSSLFVYIPQPNNPSEGIPHGNPYYQRRSFSEPCTQRAPMWETSSPVVQGDQNPLYCGHQEDINSQYNETVRSPSPTCVDVSRPSSSLQPVTVARDRDTTNEGNRDSAYAKEKQESGDEDYKVGNNSSDWSPISIKAESEDEVKIYDIPSTIEELNEVRYGDNKPDADTENSYEPPRVPPNSPVFSPASLAGTHIYENTSQRDNQRAVTDNDTDRSSGRKKTQTLSPHANVFLPKDFLKTVDTSGAAPTSPKSPSNNVPVKAPETPNPDTSKKTQPSAQKSEPNTVEPNLKSWSAVVSRRYMPSRSSDPFPVQPTTAPMPFDSLGSAPEWPISQPIISSGSPGAVPHALRQPPNNASNISPQGEVTPKPRAGPLQNVLESSGPTQPQITAEFEIDEPNIPPPPPNSPETPTSTLVGTVRSLEKLETPSGPRFPSGSSFGSGTATPKSTSTGPIKVAESVCSTTSDSSVVVVTARTTPRKAPGDAASTRAPQPVPNTQSSSPATPTPVRPAKSTQARETTPTPSASVPPKPQPRLWSQLLQSGGSARKVPAPTTKSDTSNIDDTNWPSLGSSGAKNRRK</sequence>
<dbReference type="Proteomes" id="UP000286045">
    <property type="component" value="Unassembled WGS sequence"/>
</dbReference>